<dbReference type="PROSITE" id="PS00086">
    <property type="entry name" value="CYTOCHROME_P450"/>
    <property type="match status" value="1"/>
</dbReference>
<evidence type="ECO:0000313" key="16">
    <source>
        <dbReference type="Proteomes" id="UP000008810"/>
    </source>
</evidence>
<dbReference type="OMA" id="NIMCRIG"/>
<dbReference type="PRINTS" id="PR00385">
    <property type="entry name" value="P450"/>
</dbReference>
<comment type="similarity">
    <text evidence="2 11">Belongs to the cytochrome P450 family.</text>
</comment>
<dbReference type="PRINTS" id="PR00463">
    <property type="entry name" value="EP450I"/>
</dbReference>
<accession>I1HAK1</accession>
<evidence type="ECO:0000256" key="4">
    <source>
        <dbReference type="ARBA" id="ARBA00022692"/>
    </source>
</evidence>
<reference evidence="15" key="3">
    <citation type="submission" date="2018-08" db="UniProtKB">
        <authorList>
            <consortium name="EnsemblPlants"/>
        </authorList>
    </citation>
    <scope>IDENTIFICATION</scope>
    <source>
        <strain evidence="15">cv. Bd21</strain>
    </source>
</reference>
<evidence type="ECO:0000313" key="15">
    <source>
        <dbReference type="EnsemblPlants" id="KQK24019"/>
    </source>
</evidence>
<dbReference type="SUPFAM" id="SSF48264">
    <property type="entry name" value="Cytochrome P450"/>
    <property type="match status" value="1"/>
</dbReference>
<keyword evidence="13" id="KW-0472">Membrane</keyword>
<evidence type="ECO:0000256" key="12">
    <source>
        <dbReference type="SAM" id="MobiDB-lite"/>
    </source>
</evidence>
<dbReference type="GO" id="GO:0020037">
    <property type="term" value="F:heme binding"/>
    <property type="evidence" value="ECO:0007669"/>
    <property type="project" value="InterPro"/>
</dbReference>
<dbReference type="Gramene" id="KQK24019">
    <property type="protein sequence ID" value="KQK24019"/>
    <property type="gene ID" value="BRADI_1g77597v3"/>
</dbReference>
<keyword evidence="6 13" id="KW-1133">Transmembrane helix</keyword>
<gene>
    <name evidence="15" type="primary">LOC100823956</name>
    <name evidence="14" type="ORF">BRADI_1g77597v3</name>
</gene>
<dbReference type="HOGENOM" id="CLU_001570_4_0_1"/>
<evidence type="ECO:0000256" key="1">
    <source>
        <dbReference type="ARBA" id="ARBA00001971"/>
    </source>
</evidence>
<dbReference type="GO" id="GO:0005506">
    <property type="term" value="F:iron ion binding"/>
    <property type="evidence" value="ECO:0007669"/>
    <property type="project" value="InterPro"/>
</dbReference>
<feature type="region of interest" description="Disordered" evidence="12">
    <location>
        <begin position="293"/>
        <end position="314"/>
    </location>
</feature>
<organism evidence="14">
    <name type="scientific">Brachypodium distachyon</name>
    <name type="common">Purple false brome</name>
    <name type="synonym">Trachynia distachya</name>
    <dbReference type="NCBI Taxonomy" id="15368"/>
    <lineage>
        <taxon>Eukaryota</taxon>
        <taxon>Viridiplantae</taxon>
        <taxon>Streptophyta</taxon>
        <taxon>Embryophyta</taxon>
        <taxon>Tracheophyta</taxon>
        <taxon>Spermatophyta</taxon>
        <taxon>Magnoliopsida</taxon>
        <taxon>Liliopsida</taxon>
        <taxon>Poales</taxon>
        <taxon>Poaceae</taxon>
        <taxon>BOP clade</taxon>
        <taxon>Pooideae</taxon>
        <taxon>Stipodae</taxon>
        <taxon>Brachypodieae</taxon>
        <taxon>Brachypodium</taxon>
    </lineage>
</organism>
<dbReference type="Pfam" id="PF00067">
    <property type="entry name" value="p450"/>
    <property type="match status" value="1"/>
</dbReference>
<keyword evidence="5 10" id="KW-0479">Metal-binding</keyword>
<evidence type="ECO:0000256" key="9">
    <source>
        <dbReference type="ARBA" id="ARBA00023033"/>
    </source>
</evidence>
<dbReference type="InterPro" id="IPR017972">
    <property type="entry name" value="Cyt_P450_CS"/>
</dbReference>
<evidence type="ECO:0000256" key="3">
    <source>
        <dbReference type="ARBA" id="ARBA00022617"/>
    </source>
</evidence>
<dbReference type="EnsemblPlants" id="KQK24019">
    <property type="protein sequence ID" value="KQK24019"/>
    <property type="gene ID" value="BRADI_1g77597v3"/>
</dbReference>
<dbReference type="InterPro" id="IPR002401">
    <property type="entry name" value="Cyt_P450_E_grp-I"/>
</dbReference>
<dbReference type="GO" id="GO:0004497">
    <property type="term" value="F:monooxygenase activity"/>
    <property type="evidence" value="ECO:0000318"/>
    <property type="project" value="GO_Central"/>
</dbReference>
<dbReference type="Gene3D" id="1.10.630.10">
    <property type="entry name" value="Cytochrome P450"/>
    <property type="match status" value="1"/>
</dbReference>
<dbReference type="InterPro" id="IPR053062">
    <property type="entry name" value="CYP450_84A"/>
</dbReference>
<evidence type="ECO:0000256" key="8">
    <source>
        <dbReference type="ARBA" id="ARBA00023004"/>
    </source>
</evidence>
<dbReference type="EMBL" id="CM000880">
    <property type="protein sequence ID" value="KQK24019.1"/>
    <property type="molecule type" value="Genomic_DNA"/>
</dbReference>
<dbReference type="InterPro" id="IPR036396">
    <property type="entry name" value="Cyt_P450_sf"/>
</dbReference>
<evidence type="ECO:0000256" key="7">
    <source>
        <dbReference type="ARBA" id="ARBA00023002"/>
    </source>
</evidence>
<dbReference type="STRING" id="15368.I1HAK1"/>
<keyword evidence="16" id="KW-1185">Reference proteome</keyword>
<dbReference type="Proteomes" id="UP000008810">
    <property type="component" value="Chromosome 1"/>
</dbReference>
<reference evidence="14 15" key="1">
    <citation type="journal article" date="2010" name="Nature">
        <title>Genome sequencing and analysis of the model grass Brachypodium distachyon.</title>
        <authorList>
            <consortium name="International Brachypodium Initiative"/>
        </authorList>
    </citation>
    <scope>NUCLEOTIDE SEQUENCE [LARGE SCALE GENOMIC DNA]</scope>
    <source>
        <strain evidence="14 15">Bd21</strain>
    </source>
</reference>
<keyword evidence="7 11" id="KW-0560">Oxidoreductase</keyword>
<dbReference type="AlphaFoldDB" id="I1HAK1"/>
<evidence type="ECO:0008006" key="17">
    <source>
        <dbReference type="Google" id="ProtNLM"/>
    </source>
</evidence>
<evidence type="ECO:0000256" key="10">
    <source>
        <dbReference type="PIRSR" id="PIRSR602401-1"/>
    </source>
</evidence>
<comment type="cofactor">
    <cofactor evidence="1 10">
        <name>heme</name>
        <dbReference type="ChEBI" id="CHEBI:30413"/>
    </cofactor>
</comment>
<evidence type="ECO:0000256" key="2">
    <source>
        <dbReference type="ARBA" id="ARBA00010617"/>
    </source>
</evidence>
<keyword evidence="4 13" id="KW-0812">Transmembrane</keyword>
<evidence type="ECO:0000313" key="14">
    <source>
        <dbReference type="EMBL" id="KQK24019.1"/>
    </source>
</evidence>
<evidence type="ECO:0000256" key="6">
    <source>
        <dbReference type="ARBA" id="ARBA00022989"/>
    </source>
</evidence>
<evidence type="ECO:0000256" key="13">
    <source>
        <dbReference type="SAM" id="Phobius"/>
    </source>
</evidence>
<evidence type="ECO:0000256" key="11">
    <source>
        <dbReference type="RuleBase" id="RU000461"/>
    </source>
</evidence>
<keyword evidence="3 10" id="KW-0349">Heme</keyword>
<dbReference type="FunFam" id="1.10.630.10:FF:000126">
    <property type="entry name" value="Predicted protein"/>
    <property type="match status" value="1"/>
</dbReference>
<keyword evidence="9 11" id="KW-0503">Monooxygenase</keyword>
<dbReference type="PANTHER" id="PTHR47945:SF10">
    <property type="entry name" value="P450 84A1, PUTATIVE, EXPRESSED-RELATED"/>
    <property type="match status" value="1"/>
</dbReference>
<protein>
    <recommendedName>
        <fullName evidence="17">Cytochrome P450</fullName>
    </recommendedName>
</protein>
<dbReference type="InterPro" id="IPR001128">
    <property type="entry name" value="Cyt_P450"/>
</dbReference>
<dbReference type="GO" id="GO:0016705">
    <property type="term" value="F:oxidoreductase activity, acting on paired donors, with incorporation or reduction of molecular oxygen"/>
    <property type="evidence" value="ECO:0007669"/>
    <property type="project" value="InterPro"/>
</dbReference>
<feature type="compositionally biased region" description="Basic and acidic residues" evidence="12">
    <location>
        <begin position="298"/>
        <end position="314"/>
    </location>
</feature>
<dbReference type="PANTHER" id="PTHR47945">
    <property type="entry name" value="CYTOCHROME P450 84A1-RELATED"/>
    <property type="match status" value="1"/>
</dbReference>
<name>I1HAK1_BRADI</name>
<dbReference type="OrthoDB" id="2789670at2759"/>
<evidence type="ECO:0000256" key="5">
    <source>
        <dbReference type="ARBA" id="ARBA00022723"/>
    </source>
</evidence>
<sequence>MEQFLQEYSSSLVLLLWLALAATLSVPLLRLLLTRRGPPLPPGPWQWPVIGNMLMMGQLTHRGLAALAGRYGGLFHLRLGRVHAVVVSSPAHAREVLGVQDAAFSNRPASAAVAFLTYGRADMAFAHYGRFWRQVRKLSSARLFSRRGSRAARSWLAVRDESAKLVRAIDAEISGSGGGEAAVDIGELLFVLTKNVVFRAAFGDRGRRQEDELGELLREFSELMGAFSVGDFIPWLRWVDGLRGVDERLRKARAGIDELLDRIIDEHLEGKKKSKDDVDADMLDDMLEFFEEDDDDPAAGKKDGGDEPHNDKGLRLTRNNIKAITMDFMFGGMETVAAAMEWAMAELLRSPDNLRRVQQELAETIGLDRTVLDSDINTVPDSLPFLRCIVKETLRLHPPIPLLLHETATDCVVGGYAVPRRSRVIVNLWAIGRDRSAWVDPDTFRPARFMAEAAEVDLKGGSFELLPFGSGRRACPAIVFGLYEMELALARLLHAFEWALPASEVPEDLDMDDVFGLSAPRAVRLRAVPKLRLTCPL</sequence>
<keyword evidence="8 10" id="KW-0408">Iron</keyword>
<proteinExistence type="inferred from homology"/>
<reference evidence="14" key="2">
    <citation type="submission" date="2017-06" db="EMBL/GenBank/DDBJ databases">
        <title>WGS assembly of Brachypodium distachyon.</title>
        <authorList>
            <consortium name="The International Brachypodium Initiative"/>
            <person name="Lucas S."/>
            <person name="Harmon-Smith M."/>
            <person name="Lail K."/>
            <person name="Tice H."/>
            <person name="Grimwood J."/>
            <person name="Bruce D."/>
            <person name="Barry K."/>
            <person name="Shu S."/>
            <person name="Lindquist E."/>
            <person name="Wang M."/>
            <person name="Pitluck S."/>
            <person name="Vogel J.P."/>
            <person name="Garvin D.F."/>
            <person name="Mockler T.C."/>
            <person name="Schmutz J."/>
            <person name="Rokhsar D."/>
            <person name="Bevan M.W."/>
        </authorList>
    </citation>
    <scope>NUCLEOTIDE SEQUENCE</scope>
    <source>
        <strain evidence="14">Bd21</strain>
    </source>
</reference>
<dbReference type="eggNOG" id="KOG0156">
    <property type="taxonomic scope" value="Eukaryota"/>
</dbReference>
<feature type="transmembrane region" description="Helical" evidence="13">
    <location>
        <begin position="12"/>
        <end position="33"/>
    </location>
</feature>
<feature type="binding site" description="axial binding residue" evidence="10">
    <location>
        <position position="475"/>
    </location>
    <ligand>
        <name>heme</name>
        <dbReference type="ChEBI" id="CHEBI:30413"/>
    </ligand>
    <ligandPart>
        <name>Fe</name>
        <dbReference type="ChEBI" id="CHEBI:18248"/>
    </ligandPart>
</feature>